<dbReference type="EMBL" id="VEPZ02001786">
    <property type="protein sequence ID" value="KAE8654767.1"/>
    <property type="molecule type" value="Genomic_DNA"/>
</dbReference>
<proteinExistence type="predicted"/>
<accession>A0A6A2XDP5</accession>
<dbReference type="AlphaFoldDB" id="A0A6A2XDP5"/>
<keyword evidence="3" id="KW-1185">Reference proteome</keyword>
<reference evidence="2" key="1">
    <citation type="submission" date="2019-09" db="EMBL/GenBank/DDBJ databases">
        <title>Draft genome information of white flower Hibiscus syriacus.</title>
        <authorList>
            <person name="Kim Y.-M."/>
        </authorList>
    </citation>
    <scope>NUCLEOTIDE SEQUENCE [LARGE SCALE GENOMIC DNA]</scope>
    <source>
        <strain evidence="2">YM2019G1</strain>
    </source>
</reference>
<evidence type="ECO:0000313" key="3">
    <source>
        <dbReference type="Proteomes" id="UP000436088"/>
    </source>
</evidence>
<comment type="caution">
    <text evidence="2">The sequence shown here is derived from an EMBL/GenBank/DDBJ whole genome shotgun (WGS) entry which is preliminary data.</text>
</comment>
<name>A0A6A2XDP5_HIBSY</name>
<protein>
    <submittedName>
        <fullName evidence="2">Uncharacterized protein</fullName>
    </submittedName>
</protein>
<gene>
    <name evidence="2" type="ORF">F3Y22_tig00117047pilonHSYRG00151</name>
</gene>
<dbReference type="Proteomes" id="UP000436088">
    <property type="component" value="Unassembled WGS sequence"/>
</dbReference>
<organism evidence="2 3">
    <name type="scientific">Hibiscus syriacus</name>
    <name type="common">Rose of Sharon</name>
    <dbReference type="NCBI Taxonomy" id="106335"/>
    <lineage>
        <taxon>Eukaryota</taxon>
        <taxon>Viridiplantae</taxon>
        <taxon>Streptophyta</taxon>
        <taxon>Embryophyta</taxon>
        <taxon>Tracheophyta</taxon>
        <taxon>Spermatophyta</taxon>
        <taxon>Magnoliopsida</taxon>
        <taxon>eudicotyledons</taxon>
        <taxon>Gunneridae</taxon>
        <taxon>Pentapetalae</taxon>
        <taxon>rosids</taxon>
        <taxon>malvids</taxon>
        <taxon>Malvales</taxon>
        <taxon>Malvaceae</taxon>
        <taxon>Malvoideae</taxon>
        <taxon>Hibiscus</taxon>
    </lineage>
</organism>
<sequence length="326" mass="37226">MPSLLHPPQRRSRTLLRRGQFCRTPRPPTNCRRSSKPKLLCGDDQNDTVPPHRDPIGHHQIPVQQNDPGFPVVRIDLKHLARIGLHHHRYPLLTSTPLRLRRLSDEVSDRIGDVSVSLEVNGYVVGGITSARGGGDGESGSEGRMERKSRRRVRREAGVGDQGLDDACIGTERIVRWFRDPTTKCWADGPSHAFWVEVGPSESMTEQGLLVHRRRRYPSVSSRARGQANVIIEKLPNSWFNYHNFIKHKKRDISLEELMTHVKIEEGLSSKDPEMRKFKQKMKPHKGANFKKLGKAKADRKRLKCYVFSITPPTRIRPGYESEVSH</sequence>
<feature type="region of interest" description="Disordered" evidence="1">
    <location>
        <begin position="21"/>
        <end position="67"/>
    </location>
</feature>
<evidence type="ECO:0000313" key="2">
    <source>
        <dbReference type="EMBL" id="KAE8654767.1"/>
    </source>
</evidence>
<evidence type="ECO:0000256" key="1">
    <source>
        <dbReference type="SAM" id="MobiDB-lite"/>
    </source>
</evidence>
<feature type="region of interest" description="Disordered" evidence="1">
    <location>
        <begin position="128"/>
        <end position="158"/>
    </location>
</feature>